<dbReference type="PATRIC" id="fig|186479.3.peg.7933"/>
<accession>A0A0P9DRW8</accession>
<sequence length="330" mass="35377">MTTYTDPMLAASALAAQIERAKRILILTHINPDGDAIGSLLSVWHVLRALGKDSIPLASSPLPGYAVWLPGAEHIQVYRAGMALPEVDLVMMVDTATLARVGRIYDEHTHELTSLPIAIVDHHVTNEGAGAVNLIVPEAASTCELLFELFQAMGIGIDNELATCLLMGITTDTQSFQTSATTATSLRVAAELLDLGADQLRIVREVYYALPASSAGLIGQAIADMRRDGPIAWTRVTLSMMRATGAEDEAVDEVVRMLQRVAGVKALVVFKERQDGTTKISLRSIQPINVALLAKYWGGGGHAQAAGATLNMSPELAEHEVLPKLLDLVR</sequence>
<dbReference type="PANTHER" id="PTHR47618">
    <property type="entry name" value="BIFUNCTIONAL OLIGORIBONUCLEASE AND PAP PHOSPHATASE NRNA"/>
    <property type="match status" value="1"/>
</dbReference>
<feature type="domain" description="DHHA1" evidence="2">
    <location>
        <begin position="243"/>
        <end position="326"/>
    </location>
</feature>
<evidence type="ECO:0000313" key="3">
    <source>
        <dbReference type="EMBL" id="KPV52948.1"/>
    </source>
</evidence>
<protein>
    <submittedName>
        <fullName evidence="3">Phosphoesterase</fullName>
    </submittedName>
</protein>
<evidence type="ECO:0000259" key="2">
    <source>
        <dbReference type="Pfam" id="PF02272"/>
    </source>
</evidence>
<reference evidence="3 4" key="1">
    <citation type="submission" date="2015-09" db="EMBL/GenBank/DDBJ databases">
        <title>Draft genome sequence of Kouleothrix aurantiaca JCM 19913.</title>
        <authorList>
            <person name="Hemp J."/>
        </authorList>
    </citation>
    <scope>NUCLEOTIDE SEQUENCE [LARGE SCALE GENOMIC DNA]</scope>
    <source>
        <strain evidence="3 4">COM-B</strain>
    </source>
</reference>
<dbReference type="PANTHER" id="PTHR47618:SF1">
    <property type="entry name" value="BIFUNCTIONAL OLIGORIBONUCLEASE AND PAP PHOSPHATASE NRNA"/>
    <property type="match status" value="1"/>
</dbReference>
<dbReference type="Pfam" id="PF02272">
    <property type="entry name" value="DHHA1"/>
    <property type="match status" value="1"/>
</dbReference>
<comment type="caution">
    <text evidence="3">The sequence shown here is derived from an EMBL/GenBank/DDBJ whole genome shotgun (WGS) entry which is preliminary data.</text>
</comment>
<feature type="domain" description="DDH" evidence="1">
    <location>
        <begin position="23"/>
        <end position="169"/>
    </location>
</feature>
<dbReference type="InterPro" id="IPR001667">
    <property type="entry name" value="DDH_dom"/>
</dbReference>
<evidence type="ECO:0000259" key="1">
    <source>
        <dbReference type="Pfam" id="PF01368"/>
    </source>
</evidence>
<dbReference type="Gene3D" id="3.90.1640.10">
    <property type="entry name" value="inorganic pyrophosphatase (n-terminal core)"/>
    <property type="match status" value="1"/>
</dbReference>
<gene>
    <name evidence="3" type="ORF">SE17_12455</name>
</gene>
<dbReference type="Pfam" id="PF01368">
    <property type="entry name" value="DHH"/>
    <property type="match status" value="1"/>
</dbReference>
<dbReference type="InterPro" id="IPR003156">
    <property type="entry name" value="DHHA1_dom"/>
</dbReference>
<dbReference type="InterPro" id="IPR038763">
    <property type="entry name" value="DHH_sf"/>
</dbReference>
<dbReference type="GO" id="GO:0003676">
    <property type="term" value="F:nucleic acid binding"/>
    <property type="evidence" value="ECO:0007669"/>
    <property type="project" value="InterPro"/>
</dbReference>
<dbReference type="EMBL" id="LJCR01000384">
    <property type="protein sequence ID" value="KPV52948.1"/>
    <property type="molecule type" value="Genomic_DNA"/>
</dbReference>
<proteinExistence type="predicted"/>
<dbReference type="SUPFAM" id="SSF64182">
    <property type="entry name" value="DHH phosphoesterases"/>
    <property type="match status" value="1"/>
</dbReference>
<organism evidence="3 4">
    <name type="scientific">Kouleothrix aurantiaca</name>
    <dbReference type="NCBI Taxonomy" id="186479"/>
    <lineage>
        <taxon>Bacteria</taxon>
        <taxon>Bacillati</taxon>
        <taxon>Chloroflexota</taxon>
        <taxon>Chloroflexia</taxon>
        <taxon>Chloroflexales</taxon>
        <taxon>Roseiflexineae</taxon>
        <taxon>Roseiflexaceae</taxon>
        <taxon>Kouleothrix</taxon>
    </lineage>
</organism>
<dbReference type="Gene3D" id="3.10.310.30">
    <property type="match status" value="1"/>
</dbReference>
<dbReference type="Proteomes" id="UP000050509">
    <property type="component" value="Unassembled WGS sequence"/>
</dbReference>
<evidence type="ECO:0000313" key="4">
    <source>
        <dbReference type="Proteomes" id="UP000050509"/>
    </source>
</evidence>
<keyword evidence="4" id="KW-1185">Reference proteome</keyword>
<dbReference type="AlphaFoldDB" id="A0A0P9DRW8"/>
<dbReference type="InterPro" id="IPR051319">
    <property type="entry name" value="Oligoribo/pAp-PDE_c-di-AMP_PDE"/>
</dbReference>
<name>A0A0P9DRW8_9CHLR</name>